<evidence type="ECO:0000313" key="2">
    <source>
        <dbReference type="EMBL" id="VDN00640.1"/>
    </source>
</evidence>
<dbReference type="OrthoDB" id="10262646at2759"/>
<organism evidence="4">
    <name type="scientific">Onchocerca ochengi</name>
    <name type="common">Filarial nematode worm</name>
    <dbReference type="NCBI Taxonomy" id="42157"/>
    <lineage>
        <taxon>Eukaryota</taxon>
        <taxon>Metazoa</taxon>
        <taxon>Ecdysozoa</taxon>
        <taxon>Nematoda</taxon>
        <taxon>Chromadorea</taxon>
        <taxon>Rhabditida</taxon>
        <taxon>Spirurina</taxon>
        <taxon>Spiruromorpha</taxon>
        <taxon>Filarioidea</taxon>
        <taxon>Onchocercidae</taxon>
        <taxon>Onchocerca</taxon>
    </lineage>
</organism>
<evidence type="ECO:0000313" key="4">
    <source>
        <dbReference type="WBParaSite" id="nOo.2.0.1.t13207-RA"/>
    </source>
</evidence>
<protein>
    <submittedName>
        <fullName evidence="2 4">Uncharacterized protein</fullName>
    </submittedName>
</protein>
<dbReference type="STRING" id="42157.A0A182EYF1"/>
<dbReference type="EMBL" id="UYRW01014037">
    <property type="protein sequence ID" value="VDN00640.1"/>
    <property type="molecule type" value="Genomic_DNA"/>
</dbReference>
<reference evidence="2 3" key="2">
    <citation type="submission" date="2018-08" db="EMBL/GenBank/DDBJ databases">
        <authorList>
            <person name="Laetsch R D."/>
            <person name="Stevens L."/>
            <person name="Kumar S."/>
            <person name="Blaxter L. M."/>
        </authorList>
    </citation>
    <scope>NUCLEOTIDE SEQUENCE [LARGE SCALE GENOMIC DNA]</scope>
</reference>
<evidence type="ECO:0000313" key="3">
    <source>
        <dbReference type="Proteomes" id="UP000271087"/>
    </source>
</evidence>
<evidence type="ECO:0000256" key="1">
    <source>
        <dbReference type="SAM" id="MobiDB-lite"/>
    </source>
</evidence>
<accession>A0A182EYF1</accession>
<feature type="compositionally biased region" description="Acidic residues" evidence="1">
    <location>
        <begin position="101"/>
        <end position="114"/>
    </location>
</feature>
<dbReference type="AlphaFoldDB" id="A0A182EYF1"/>
<feature type="region of interest" description="Disordered" evidence="1">
    <location>
        <begin position="93"/>
        <end position="115"/>
    </location>
</feature>
<dbReference type="Proteomes" id="UP000271087">
    <property type="component" value="Unassembled WGS sequence"/>
</dbReference>
<gene>
    <name evidence="2" type="ORF">NOO_LOCUS13207</name>
</gene>
<dbReference type="WBParaSite" id="nOo.2.0.1.t13207-RA">
    <property type="protein sequence ID" value="nOo.2.0.1.t13207-RA"/>
    <property type="gene ID" value="nOo.2.0.1.g13207"/>
</dbReference>
<name>A0A182EYF1_ONCOC</name>
<proteinExistence type="predicted"/>
<reference evidence="4" key="1">
    <citation type="submission" date="2016-06" db="UniProtKB">
        <authorList>
            <consortium name="WormBaseParasite"/>
        </authorList>
    </citation>
    <scope>IDENTIFICATION</scope>
</reference>
<sequence length="138" mass="15379">ILCCVDRLEQLNQMLHSASLSLSSALNLISLITSLKGNPLPLDGTIINNSGQSIWERIKWIISKFQSIDLNSDLSLNDLRNLLQKFCEGTSGPMPYIAEDNKEDENEDDDEVEQSETIINPLISGLLPFDDGFADKKQ</sequence>
<keyword evidence="3" id="KW-1185">Reference proteome</keyword>